<dbReference type="InParanoid" id="A0A6P8ILX5"/>
<dbReference type="KEGG" id="aten:116302599"/>
<name>A0A6P8ILX5_ACTTE</name>
<dbReference type="AlphaFoldDB" id="A0A6P8ILX5"/>
<proteinExistence type="predicted"/>
<sequence>MEISKEMVSMEIGCQESMKEGTDKNERQDTTLESPSLYPTFFHARDDDFTTQTWRIKSEVQAGHVFGGHYLRINGSKVSADAARNDSKAQFKIHCYYDDRLDRDLWIFESASDGKFIAIENDRIVVKSVQTSLTSIVHVKATNPEILFVKKPLSPGSTVFTLRLYSSSTTKYYLGFDNVNGSAMIPSKVRPTTKEAKFRIV</sequence>
<dbReference type="GeneID" id="116302599"/>
<keyword evidence="1" id="KW-1185">Reference proteome</keyword>
<organism evidence="1 2">
    <name type="scientific">Actinia tenebrosa</name>
    <name type="common">Australian red waratah sea anemone</name>
    <dbReference type="NCBI Taxonomy" id="6105"/>
    <lineage>
        <taxon>Eukaryota</taxon>
        <taxon>Metazoa</taxon>
        <taxon>Cnidaria</taxon>
        <taxon>Anthozoa</taxon>
        <taxon>Hexacorallia</taxon>
        <taxon>Actiniaria</taxon>
        <taxon>Actiniidae</taxon>
        <taxon>Actinia</taxon>
    </lineage>
</organism>
<dbReference type="Gene3D" id="2.80.10.50">
    <property type="match status" value="1"/>
</dbReference>
<gene>
    <name evidence="2" type="primary">LOC116302599</name>
</gene>
<dbReference type="RefSeq" id="XP_031567792.1">
    <property type="nucleotide sequence ID" value="XM_031711932.1"/>
</dbReference>
<reference evidence="2" key="1">
    <citation type="submission" date="2025-08" db="UniProtKB">
        <authorList>
            <consortium name="RefSeq"/>
        </authorList>
    </citation>
    <scope>IDENTIFICATION</scope>
    <source>
        <tissue evidence="2">Tentacle</tissue>
    </source>
</reference>
<evidence type="ECO:0000313" key="2">
    <source>
        <dbReference type="RefSeq" id="XP_031567792.1"/>
    </source>
</evidence>
<dbReference type="OrthoDB" id="10271024at2759"/>
<evidence type="ECO:0000313" key="1">
    <source>
        <dbReference type="Proteomes" id="UP000515163"/>
    </source>
</evidence>
<protein>
    <submittedName>
        <fullName evidence="2">Uncharacterized protein LOC116302599</fullName>
    </submittedName>
</protein>
<dbReference type="Proteomes" id="UP000515163">
    <property type="component" value="Unplaced"/>
</dbReference>
<accession>A0A6P8ILX5</accession>